<dbReference type="InterPro" id="IPR018303">
    <property type="entry name" value="ATPase_P-typ_P_site"/>
</dbReference>
<dbReference type="InterPro" id="IPR059000">
    <property type="entry name" value="ATPase_P-type_domA"/>
</dbReference>
<dbReference type="FunFam" id="3.40.50.720:FF:000215">
    <property type="entry name" value="3-hydroxyacyl-CoA dehydrogenase type-2"/>
    <property type="match status" value="1"/>
</dbReference>
<dbReference type="PRINTS" id="PR00080">
    <property type="entry name" value="SDRFAMILY"/>
</dbReference>
<dbReference type="AlphaFoldDB" id="W0SCI5"/>
<dbReference type="InterPro" id="IPR008250">
    <property type="entry name" value="ATPase_P-typ_transduc_dom_A_sf"/>
</dbReference>
<evidence type="ECO:0000256" key="8">
    <source>
        <dbReference type="ARBA" id="ARBA00022723"/>
    </source>
</evidence>
<dbReference type="NCBIfam" id="TIGR01511">
    <property type="entry name" value="ATPase-IB1_Cu"/>
    <property type="match status" value="1"/>
</dbReference>
<feature type="transmembrane region" description="Helical" evidence="17">
    <location>
        <begin position="479"/>
        <end position="504"/>
    </location>
</feature>
<evidence type="ECO:0000256" key="4">
    <source>
        <dbReference type="ARBA" id="ARBA00022448"/>
    </source>
</evidence>
<dbReference type="SFLD" id="SFLDS00003">
    <property type="entry name" value="Haloacid_Dehalogenase"/>
    <property type="match status" value="1"/>
</dbReference>
<dbReference type="RefSeq" id="WP_084207246.1">
    <property type="nucleotide sequence ID" value="NZ_AP012547.1"/>
</dbReference>
<name>W0SCI5_9PROT</name>
<dbReference type="Pfam" id="PF00403">
    <property type="entry name" value="HMA"/>
    <property type="match status" value="1"/>
</dbReference>
<dbReference type="Proteomes" id="UP000031637">
    <property type="component" value="Chromosome"/>
</dbReference>
<dbReference type="OrthoDB" id="8552577at2"/>
<dbReference type="Gene3D" id="3.40.50.720">
    <property type="entry name" value="NAD(P)-binding Rossmann-like Domain"/>
    <property type="match status" value="1"/>
</dbReference>
<dbReference type="SUPFAM" id="SSF55008">
    <property type="entry name" value="HMA, heavy metal-associated domain"/>
    <property type="match status" value="1"/>
</dbReference>
<keyword evidence="15" id="KW-0406">Ion transport</keyword>
<evidence type="ECO:0000256" key="1">
    <source>
        <dbReference type="ARBA" id="ARBA00004651"/>
    </source>
</evidence>
<dbReference type="Gene3D" id="1.20.1110.10">
    <property type="entry name" value="Calcium-transporting ATPase, transmembrane domain"/>
    <property type="match status" value="1"/>
</dbReference>
<proteinExistence type="inferred from homology"/>
<dbReference type="SUPFAM" id="SSF81653">
    <property type="entry name" value="Calcium ATPase, transduction domain A"/>
    <property type="match status" value="1"/>
</dbReference>
<dbReference type="InterPro" id="IPR001757">
    <property type="entry name" value="P_typ_ATPase"/>
</dbReference>
<evidence type="ECO:0000313" key="19">
    <source>
        <dbReference type="EMBL" id="BAO28642.1"/>
    </source>
</evidence>
<feature type="transmembrane region" description="Helical" evidence="17">
    <location>
        <begin position="516"/>
        <end position="534"/>
    </location>
</feature>
<dbReference type="Gene3D" id="3.40.50.1000">
    <property type="entry name" value="HAD superfamily/HAD-like"/>
    <property type="match status" value="1"/>
</dbReference>
<dbReference type="SFLD" id="SFLDF00027">
    <property type="entry name" value="p-type_atpase"/>
    <property type="match status" value="1"/>
</dbReference>
<dbReference type="PRINTS" id="PR00081">
    <property type="entry name" value="GDHRDH"/>
</dbReference>
<evidence type="ECO:0000256" key="16">
    <source>
        <dbReference type="ARBA" id="ARBA00023136"/>
    </source>
</evidence>
<feature type="transmembrane region" description="Helical" evidence="17">
    <location>
        <begin position="445"/>
        <end position="467"/>
    </location>
</feature>
<keyword evidence="16 17" id="KW-0472">Membrane</keyword>
<dbReference type="FunFam" id="2.70.150.10:FF:000002">
    <property type="entry name" value="Copper-transporting ATPase 1, putative"/>
    <property type="match status" value="1"/>
</dbReference>
<dbReference type="NCBIfam" id="TIGR01494">
    <property type="entry name" value="ATPase_P-type"/>
    <property type="match status" value="1"/>
</dbReference>
<dbReference type="CDD" id="cd05371">
    <property type="entry name" value="HSD10-like_SDR_c"/>
    <property type="match status" value="1"/>
</dbReference>
<feature type="transmembrane region" description="Helical" evidence="17">
    <location>
        <begin position="540"/>
        <end position="558"/>
    </location>
</feature>
<feature type="domain" description="HMA" evidence="18">
    <location>
        <begin position="360"/>
        <end position="426"/>
    </location>
</feature>
<dbReference type="InterPro" id="IPR020904">
    <property type="entry name" value="Sc_DH/Rdtase_CS"/>
</dbReference>
<dbReference type="STRING" id="1223802.SUTH_00835"/>
<keyword evidence="5 17" id="KW-1003">Cell membrane</keyword>
<keyword evidence="11" id="KW-0460">Magnesium</keyword>
<dbReference type="InterPro" id="IPR023298">
    <property type="entry name" value="ATPase_P-typ_TM_dom_sf"/>
</dbReference>
<dbReference type="PANTHER" id="PTHR43520:SF5">
    <property type="entry name" value="CATION-TRANSPORTING P-TYPE ATPASE-RELATED"/>
    <property type="match status" value="1"/>
</dbReference>
<keyword evidence="6" id="KW-0597">Phosphoprotein</keyword>
<keyword evidence="7 17" id="KW-0812">Transmembrane</keyword>
<evidence type="ECO:0000256" key="15">
    <source>
        <dbReference type="ARBA" id="ARBA00023065"/>
    </source>
</evidence>
<accession>W0SCI5</accession>
<dbReference type="PANTHER" id="PTHR43520">
    <property type="entry name" value="ATP7, ISOFORM B"/>
    <property type="match status" value="1"/>
</dbReference>
<dbReference type="InterPro" id="IPR044492">
    <property type="entry name" value="P_typ_ATPase_HD_dom"/>
</dbReference>
<evidence type="ECO:0000256" key="7">
    <source>
        <dbReference type="ARBA" id="ARBA00022692"/>
    </source>
</evidence>
<keyword evidence="13 17" id="KW-1133">Transmembrane helix</keyword>
<organism evidence="19 20">
    <name type="scientific">Sulfuritalea hydrogenivorans sk43H</name>
    <dbReference type="NCBI Taxonomy" id="1223802"/>
    <lineage>
        <taxon>Bacteria</taxon>
        <taxon>Pseudomonadati</taxon>
        <taxon>Pseudomonadota</taxon>
        <taxon>Betaproteobacteria</taxon>
        <taxon>Nitrosomonadales</taxon>
        <taxon>Sterolibacteriaceae</taxon>
        <taxon>Sulfuritalea</taxon>
    </lineage>
</organism>
<feature type="transmembrane region" description="Helical" evidence="17">
    <location>
        <begin position="1034"/>
        <end position="1050"/>
    </location>
</feature>
<dbReference type="InterPro" id="IPR027256">
    <property type="entry name" value="P-typ_ATPase_IB"/>
</dbReference>
<evidence type="ECO:0000256" key="9">
    <source>
        <dbReference type="ARBA" id="ARBA00022741"/>
    </source>
</evidence>
<dbReference type="CDD" id="cd02079">
    <property type="entry name" value="P-type_ATPase_HM"/>
    <property type="match status" value="1"/>
</dbReference>
<keyword evidence="8 17" id="KW-0479">Metal-binding</keyword>
<dbReference type="Pfam" id="PF12156">
    <property type="entry name" value="ATPase-cat_bd"/>
    <property type="match status" value="1"/>
</dbReference>
<dbReference type="GO" id="GO:0005524">
    <property type="term" value="F:ATP binding"/>
    <property type="evidence" value="ECO:0007669"/>
    <property type="project" value="UniProtKB-UniRule"/>
</dbReference>
<dbReference type="InterPro" id="IPR023299">
    <property type="entry name" value="ATPase_P-typ_cyto_dom_N"/>
</dbReference>
<dbReference type="PROSITE" id="PS00154">
    <property type="entry name" value="ATPASE_E1_E2"/>
    <property type="match status" value="1"/>
</dbReference>
<dbReference type="PROSITE" id="PS50846">
    <property type="entry name" value="HMA_2"/>
    <property type="match status" value="1"/>
</dbReference>
<dbReference type="GO" id="GO:0005507">
    <property type="term" value="F:copper ion binding"/>
    <property type="evidence" value="ECO:0007669"/>
    <property type="project" value="TreeGrafter"/>
</dbReference>
<evidence type="ECO:0000256" key="3">
    <source>
        <dbReference type="ARBA" id="ARBA00006484"/>
    </source>
</evidence>
<keyword evidence="9 17" id="KW-0547">Nucleotide-binding</keyword>
<evidence type="ECO:0000313" key="20">
    <source>
        <dbReference type="Proteomes" id="UP000031637"/>
    </source>
</evidence>
<evidence type="ECO:0000259" key="18">
    <source>
        <dbReference type="PROSITE" id="PS50846"/>
    </source>
</evidence>
<comment type="similarity">
    <text evidence="3">Belongs to the short-chain dehydrogenases/reductases (SDR) family.</text>
</comment>
<keyword evidence="14" id="KW-0560">Oxidoreductase</keyword>
<dbReference type="SUPFAM" id="SSF51735">
    <property type="entry name" value="NAD(P)-binding Rossmann-fold domains"/>
    <property type="match status" value="1"/>
</dbReference>
<dbReference type="InterPro" id="IPR036291">
    <property type="entry name" value="NAD(P)-bd_dom_sf"/>
</dbReference>
<dbReference type="InterPro" id="IPR021993">
    <property type="entry name" value="ATPase-cat-bd"/>
</dbReference>
<evidence type="ECO:0000256" key="11">
    <source>
        <dbReference type="ARBA" id="ARBA00022842"/>
    </source>
</evidence>
<dbReference type="InterPro" id="IPR036163">
    <property type="entry name" value="HMA_dom_sf"/>
</dbReference>
<dbReference type="HOGENOM" id="CLU_001771_0_3_4"/>
<dbReference type="PROSITE" id="PS00061">
    <property type="entry name" value="ADH_SHORT"/>
    <property type="match status" value="1"/>
</dbReference>
<dbReference type="GO" id="GO:0055070">
    <property type="term" value="P:copper ion homeostasis"/>
    <property type="evidence" value="ECO:0007669"/>
    <property type="project" value="TreeGrafter"/>
</dbReference>
<reference evidence="19 20" key="1">
    <citation type="journal article" date="2014" name="Syst. Appl. Microbiol.">
        <title>Complete genomes of freshwater sulfur oxidizers Sulfuricella denitrificans skB26 and Sulfuritalea hydrogenivorans sk43H: genetic insights into the sulfur oxidation pathway of betaproteobacteria.</title>
        <authorList>
            <person name="Watanabe T."/>
            <person name="Kojima H."/>
            <person name="Fukui M."/>
        </authorList>
    </citation>
    <scope>NUCLEOTIDE SEQUENCE [LARGE SCALE GENOMIC DNA]</scope>
    <source>
        <strain evidence="19">DSM22779</strain>
    </source>
</reference>
<dbReference type="GO" id="GO:0043682">
    <property type="term" value="F:P-type divalent copper transporter activity"/>
    <property type="evidence" value="ECO:0007669"/>
    <property type="project" value="TreeGrafter"/>
</dbReference>
<keyword evidence="20" id="KW-1185">Reference proteome</keyword>
<dbReference type="CDD" id="cd00371">
    <property type="entry name" value="HMA"/>
    <property type="match status" value="1"/>
</dbReference>
<evidence type="ECO:0000256" key="13">
    <source>
        <dbReference type="ARBA" id="ARBA00022989"/>
    </source>
</evidence>
<dbReference type="SUPFAM" id="SSF56784">
    <property type="entry name" value="HAD-like"/>
    <property type="match status" value="1"/>
</dbReference>
<keyword evidence="4" id="KW-0813">Transport</keyword>
<dbReference type="InterPro" id="IPR002347">
    <property type="entry name" value="SDR_fam"/>
</dbReference>
<dbReference type="Gene3D" id="3.40.1110.10">
    <property type="entry name" value="Calcium-transporting ATPase, cytoplasmic domain N"/>
    <property type="match status" value="1"/>
</dbReference>
<comment type="similarity">
    <text evidence="2 17">Belongs to the cation transport ATPase (P-type) (TC 3.A.3) family. Type IB subfamily.</text>
</comment>
<evidence type="ECO:0000256" key="6">
    <source>
        <dbReference type="ARBA" id="ARBA00022553"/>
    </source>
</evidence>
<evidence type="ECO:0000256" key="10">
    <source>
        <dbReference type="ARBA" id="ARBA00022840"/>
    </source>
</evidence>
<feature type="transmembrane region" description="Helical" evidence="17">
    <location>
        <begin position="1056"/>
        <end position="1074"/>
    </location>
</feature>
<dbReference type="Gene3D" id="3.30.70.100">
    <property type="match status" value="1"/>
</dbReference>
<dbReference type="PROSITE" id="PS01229">
    <property type="entry name" value="COF_2"/>
    <property type="match status" value="1"/>
</dbReference>
<dbReference type="SFLD" id="SFLDG00002">
    <property type="entry name" value="C1.7:_P-type_atpase_like"/>
    <property type="match status" value="1"/>
</dbReference>
<protein>
    <submittedName>
        <fullName evidence="19">ATPase, E1-E2 type:copper-translocating P-type ATPase:heavy metal translocating P-type ATPase</fullName>
    </submittedName>
</protein>
<keyword evidence="12" id="KW-1278">Translocase</keyword>
<dbReference type="GO" id="GO:0016887">
    <property type="term" value="F:ATP hydrolysis activity"/>
    <property type="evidence" value="ECO:0007669"/>
    <property type="project" value="InterPro"/>
</dbReference>
<dbReference type="InterPro" id="IPR023214">
    <property type="entry name" value="HAD_sf"/>
</dbReference>
<evidence type="ECO:0000256" key="12">
    <source>
        <dbReference type="ARBA" id="ARBA00022967"/>
    </source>
</evidence>
<dbReference type="SUPFAM" id="SSF81665">
    <property type="entry name" value="Calcium ATPase, transmembrane domain M"/>
    <property type="match status" value="1"/>
</dbReference>
<dbReference type="KEGG" id="shd:SUTH_00835"/>
<dbReference type="GO" id="GO:0005886">
    <property type="term" value="C:plasma membrane"/>
    <property type="evidence" value="ECO:0007669"/>
    <property type="project" value="UniProtKB-SubCell"/>
</dbReference>
<dbReference type="Pfam" id="PF00106">
    <property type="entry name" value="adh_short"/>
    <property type="match status" value="1"/>
</dbReference>
<dbReference type="GO" id="GO:0016491">
    <property type="term" value="F:oxidoreductase activity"/>
    <property type="evidence" value="ECO:0007669"/>
    <property type="project" value="UniProtKB-KW"/>
</dbReference>
<dbReference type="InterPro" id="IPR006121">
    <property type="entry name" value="HMA_dom"/>
</dbReference>
<dbReference type="NCBIfam" id="TIGR01525">
    <property type="entry name" value="ATPase-IB_hvy"/>
    <property type="match status" value="1"/>
</dbReference>
<keyword evidence="10 17" id="KW-0067">ATP-binding</keyword>
<gene>
    <name evidence="19" type="ORF">SUTH_00835</name>
</gene>
<comment type="subcellular location">
    <subcellularLocation>
        <location evidence="1">Cell membrane</location>
        <topology evidence="1">Multi-pass membrane protein</topology>
    </subcellularLocation>
</comment>
<dbReference type="Pfam" id="PF00122">
    <property type="entry name" value="E1-E2_ATPase"/>
    <property type="match status" value="1"/>
</dbReference>
<feature type="transmembrane region" description="Helical" evidence="17">
    <location>
        <begin position="724"/>
        <end position="747"/>
    </location>
</feature>
<dbReference type="EMBL" id="AP012547">
    <property type="protein sequence ID" value="BAO28642.1"/>
    <property type="molecule type" value="Genomic_DNA"/>
</dbReference>
<evidence type="ECO:0000256" key="2">
    <source>
        <dbReference type="ARBA" id="ARBA00006024"/>
    </source>
</evidence>
<evidence type="ECO:0000256" key="5">
    <source>
        <dbReference type="ARBA" id="ARBA00022475"/>
    </source>
</evidence>
<dbReference type="Gene3D" id="2.70.150.10">
    <property type="entry name" value="Calcium-transporting ATPase, cytoplasmic transduction domain A"/>
    <property type="match status" value="1"/>
</dbReference>
<dbReference type="InterPro" id="IPR036412">
    <property type="entry name" value="HAD-like_sf"/>
</dbReference>
<evidence type="ECO:0000256" key="17">
    <source>
        <dbReference type="RuleBase" id="RU362081"/>
    </source>
</evidence>
<sequence length="1079" mass="113162">MQIKDSVFIVTGGASGLGAGTARMLVAQGGKVVMADLNEAAGKALEAELGGNARFVATNVADEASARACVAAAQAAFGGLHGLVNCAGIATAEKVLGKNGPHALDTFAKTITVNLVGSFNMIRLASEVMSQGAPNAAGERGVIVSTASVAAYDGQIGQAAYAASKGGVVGMTLPIARELARFGIRVMTIAPGIFETPMLLGMPQEVQDALGKMVPFPSRLGKPAEYAALVRHIVENEMLNGEVIRLDGAFGWLRSKPGCDHSGLSMADCYHCGLPIPADADFPVEIERVRREMCCAGCQAVAQAIVDNGLADYYRHRDAMPESPREALPQALAEFGLFDHPDVQKNFVRRVEGPAGEHEQEAALILEGITCAACVWLNESHVRRQPGVTSIDINYTTRRARVRWDERVTRLSAILEAIAAIGYRAHPYDVGRSEELAQKERKAALWRLFVAGFGMMQVMMYAVPVYLADGDMTPDIEQLMRWASLILTVPVIGYSAAPFFVSAWRDLKLARVGMDVPVALGVGAAFAASVWATLIAAGEVYFDSVTMFVFFLLSGRYLEMMARQKAARSVETLARAIPAFAMRLAGWPGSTEGQHVAVAELRVGDAVQIKPGETVPADGCVLDGESAADESLLTGESRPVPKVAGDALIGGSVNTASPLVMRVERVGEATRVAAIQRLMERAAAEKPRLVEMADRVAGRFIIALLVLAVATALAWWWIDASRALWVFVAVLVVSCPCALSLATPAALTVATGALAARGVLVTRGHAIEALARADRFIFDKTGTLTLGRMTLVEVMPVRDDAARALALAAALERGSEHPIARALAAGAADAGTSTAIGVDGLRATTGAGVEGAIEGRIWRLGRPEFAAALHAMPVPPEVQSTVGAGDTVIALGSADGWQAFFRLSDGLRPEAAAMAANLSKAGIKLSIFSGDAPAAAGHVGAALGIADARGGLSPEDKHAALRVLQDAGETVAMVGDGVNDAPVLAQAQVSIAMGGGADLARANADVVLLGNDLRALPEGLALARRTVRIVKQNLAWAFAYNFLAIPLAMAGWVTPWMAGIGMSASSLLVVLNALRLQRK</sequence>
<feature type="transmembrane region" description="Helical" evidence="17">
    <location>
        <begin position="696"/>
        <end position="718"/>
    </location>
</feature>
<dbReference type="Pfam" id="PF00702">
    <property type="entry name" value="Hydrolase"/>
    <property type="match status" value="1"/>
</dbReference>
<evidence type="ECO:0000256" key="14">
    <source>
        <dbReference type="ARBA" id="ARBA00023002"/>
    </source>
</evidence>